<evidence type="ECO:0008006" key="6">
    <source>
        <dbReference type="Google" id="ProtNLM"/>
    </source>
</evidence>
<organism evidence="4 5">
    <name type="scientific">Vanilla planifolia</name>
    <name type="common">Vanilla</name>
    <dbReference type="NCBI Taxonomy" id="51239"/>
    <lineage>
        <taxon>Eukaryota</taxon>
        <taxon>Viridiplantae</taxon>
        <taxon>Streptophyta</taxon>
        <taxon>Embryophyta</taxon>
        <taxon>Tracheophyta</taxon>
        <taxon>Spermatophyta</taxon>
        <taxon>Magnoliopsida</taxon>
        <taxon>Liliopsida</taxon>
        <taxon>Asparagales</taxon>
        <taxon>Orchidaceae</taxon>
        <taxon>Vanilloideae</taxon>
        <taxon>Vanilleae</taxon>
        <taxon>Vanilla</taxon>
    </lineage>
</organism>
<dbReference type="Gene3D" id="1.25.40.10">
    <property type="entry name" value="Tetratricopeptide repeat domain"/>
    <property type="match status" value="2"/>
</dbReference>
<dbReference type="NCBIfam" id="TIGR00756">
    <property type="entry name" value="PPR"/>
    <property type="match status" value="2"/>
</dbReference>
<keyword evidence="5" id="KW-1185">Reference proteome</keyword>
<dbReference type="OrthoDB" id="764896at2759"/>
<gene>
    <name evidence="4" type="ORF">HPP92_004249</name>
</gene>
<sequence length="154" mass="16827">MPVLGALPTLSLSTLSLMATAGLEIFIALLPGGGTRCFGPLPDTITYNTMIFSFFKHNMRKVAFGYLSLMWKSLSPNIVTYGMLIDVLCKLGDLRSARFCSFDDMGVRGIYPNMLFDRMLELSLSPNIVTYTALIDGLCKKGMMGGSAGFREDA</sequence>
<dbReference type="PANTHER" id="PTHR47941">
    <property type="entry name" value="PENTATRICOPEPTIDE REPEAT-CONTAINING PROTEIN 3, MITOCHONDRIAL"/>
    <property type="match status" value="1"/>
</dbReference>
<dbReference type="Pfam" id="PF13041">
    <property type="entry name" value="PPR_2"/>
    <property type="match status" value="1"/>
</dbReference>
<evidence type="ECO:0000256" key="2">
    <source>
        <dbReference type="ARBA" id="ARBA00022737"/>
    </source>
</evidence>
<feature type="repeat" description="PPR" evidence="3">
    <location>
        <begin position="77"/>
        <end position="112"/>
    </location>
</feature>
<keyword evidence="2" id="KW-0677">Repeat</keyword>
<dbReference type="PROSITE" id="PS51375">
    <property type="entry name" value="PPR"/>
    <property type="match status" value="1"/>
</dbReference>
<dbReference type="InterPro" id="IPR002885">
    <property type="entry name" value="PPR_rpt"/>
</dbReference>
<comment type="similarity">
    <text evidence="1">Belongs to the PPR family. P subfamily.</text>
</comment>
<dbReference type="EMBL" id="JADCNL010000001">
    <property type="protein sequence ID" value="KAG0499558.1"/>
    <property type="molecule type" value="Genomic_DNA"/>
</dbReference>
<evidence type="ECO:0000256" key="3">
    <source>
        <dbReference type="PROSITE-ProRule" id="PRU00708"/>
    </source>
</evidence>
<evidence type="ECO:0000313" key="5">
    <source>
        <dbReference type="Proteomes" id="UP000636800"/>
    </source>
</evidence>
<evidence type="ECO:0000256" key="1">
    <source>
        <dbReference type="ARBA" id="ARBA00007626"/>
    </source>
</evidence>
<name>A0A835RZ45_VANPL</name>
<dbReference type="Proteomes" id="UP000636800">
    <property type="component" value="Chromosome 1"/>
</dbReference>
<reference evidence="4 5" key="1">
    <citation type="journal article" date="2020" name="Nat. Food">
        <title>A phased Vanilla planifolia genome enables genetic improvement of flavour and production.</title>
        <authorList>
            <person name="Hasing T."/>
            <person name="Tang H."/>
            <person name="Brym M."/>
            <person name="Khazi F."/>
            <person name="Huang T."/>
            <person name="Chambers A.H."/>
        </authorList>
    </citation>
    <scope>NUCLEOTIDE SEQUENCE [LARGE SCALE GENOMIC DNA]</scope>
    <source>
        <tissue evidence="4">Leaf</tissue>
    </source>
</reference>
<accession>A0A835RZ45</accession>
<comment type="caution">
    <text evidence="4">The sequence shown here is derived from an EMBL/GenBank/DDBJ whole genome shotgun (WGS) entry which is preliminary data.</text>
</comment>
<dbReference type="AlphaFoldDB" id="A0A835RZ45"/>
<dbReference type="Pfam" id="PF12854">
    <property type="entry name" value="PPR_1"/>
    <property type="match status" value="1"/>
</dbReference>
<proteinExistence type="inferred from homology"/>
<dbReference type="InterPro" id="IPR011990">
    <property type="entry name" value="TPR-like_helical_dom_sf"/>
</dbReference>
<protein>
    <recommendedName>
        <fullName evidence="6">Pentatricopeptide repeat-containing protein</fullName>
    </recommendedName>
</protein>
<evidence type="ECO:0000313" key="4">
    <source>
        <dbReference type="EMBL" id="KAG0499558.1"/>
    </source>
</evidence>